<feature type="transmembrane region" description="Helical" evidence="1">
    <location>
        <begin position="70"/>
        <end position="90"/>
    </location>
</feature>
<accession>A0A1I5HFD6</accession>
<keyword evidence="5" id="KW-1185">Reference proteome</keyword>
<evidence type="ECO:0000313" key="3">
    <source>
        <dbReference type="EMBL" id="SFO46963.1"/>
    </source>
</evidence>
<protein>
    <submittedName>
        <fullName evidence="3">Uncharacterized protein</fullName>
    </submittedName>
</protein>
<dbReference type="OrthoDB" id="5192631at2"/>
<reference evidence="3 4" key="1">
    <citation type="submission" date="2016-10" db="EMBL/GenBank/DDBJ databases">
        <authorList>
            <person name="de Groot N.N."/>
        </authorList>
    </citation>
    <scope>NUCLEOTIDE SEQUENCE [LARGE SCALE GENOMIC DNA]</scope>
    <source>
        <strain evidence="3 4">CPCC 201259</strain>
    </source>
</reference>
<dbReference type="EMBL" id="FOUP01000015">
    <property type="protein sequence ID" value="SFO46963.1"/>
    <property type="molecule type" value="Genomic_DNA"/>
</dbReference>
<dbReference type="RefSeq" id="WP_093157254.1">
    <property type="nucleotide sequence ID" value="NZ_FOUP01000015.1"/>
</dbReference>
<keyword evidence="1" id="KW-1133">Transmembrane helix</keyword>
<proteinExistence type="predicted"/>
<reference evidence="2 5" key="2">
    <citation type="submission" date="2018-10" db="EMBL/GenBank/DDBJ databases">
        <title>Sequencing the genomes of 1000 actinobacteria strains.</title>
        <authorList>
            <person name="Klenk H.-P."/>
        </authorList>
    </citation>
    <scope>NUCLEOTIDE SEQUENCE [LARGE SCALE GENOMIC DNA]</scope>
    <source>
        <strain evidence="2 5">DSM 45119</strain>
    </source>
</reference>
<keyword evidence="1" id="KW-0812">Transmembrane</keyword>
<dbReference type="STRING" id="455193.SAMN05421805_11599"/>
<dbReference type="EMBL" id="RBXX01000002">
    <property type="protein sequence ID" value="RKT85324.1"/>
    <property type="molecule type" value="Genomic_DNA"/>
</dbReference>
<feature type="transmembrane region" description="Helical" evidence="1">
    <location>
        <begin position="110"/>
        <end position="127"/>
    </location>
</feature>
<dbReference type="Proteomes" id="UP000199398">
    <property type="component" value="Unassembled WGS sequence"/>
</dbReference>
<evidence type="ECO:0000313" key="2">
    <source>
        <dbReference type="EMBL" id="RKT85324.1"/>
    </source>
</evidence>
<evidence type="ECO:0000256" key="1">
    <source>
        <dbReference type="SAM" id="Phobius"/>
    </source>
</evidence>
<gene>
    <name evidence="2" type="ORF">ATL45_3663</name>
    <name evidence="3" type="ORF">SAMN05421805_11599</name>
</gene>
<organism evidence="3 4">
    <name type="scientific">Saccharopolyspora antimicrobica</name>
    <dbReference type="NCBI Taxonomy" id="455193"/>
    <lineage>
        <taxon>Bacteria</taxon>
        <taxon>Bacillati</taxon>
        <taxon>Actinomycetota</taxon>
        <taxon>Actinomycetes</taxon>
        <taxon>Pseudonocardiales</taxon>
        <taxon>Pseudonocardiaceae</taxon>
        <taxon>Saccharopolyspora</taxon>
    </lineage>
</organism>
<keyword evidence="1" id="KW-0472">Membrane</keyword>
<dbReference type="Proteomes" id="UP000270697">
    <property type="component" value="Unassembled WGS sequence"/>
</dbReference>
<dbReference type="Pfam" id="PF22564">
    <property type="entry name" value="HAAS"/>
    <property type="match status" value="1"/>
</dbReference>
<name>A0A1I5HFD6_9PSEU</name>
<feature type="transmembrane region" description="Helical" evidence="1">
    <location>
        <begin position="173"/>
        <end position="191"/>
    </location>
</feature>
<dbReference type="AlphaFoldDB" id="A0A1I5HFD6"/>
<evidence type="ECO:0000313" key="4">
    <source>
        <dbReference type="Proteomes" id="UP000199398"/>
    </source>
</evidence>
<evidence type="ECO:0000313" key="5">
    <source>
        <dbReference type="Proteomes" id="UP000270697"/>
    </source>
</evidence>
<feature type="transmembrane region" description="Helical" evidence="1">
    <location>
        <begin position="139"/>
        <end position="161"/>
    </location>
</feature>
<sequence length="205" mass="21733">MTLDEKYRDELLLALRLHEISGERVGEVLAEVEAHVRETGEDPEEAFGKPREYAAQVAEQLDSRTGKPSTLATVASALATAALVMFGSDFALDALFGDADVVAYTLKDTVSLISLLVLFVAGMMLLFKAYTARAGNKAYGIAAIGAFALGILAQFAAGQLVDDVTPLYQLPSWLAFVLGAAALTGAVLLLVRAARRGRVVYPKAG</sequence>